<evidence type="ECO:0000313" key="5">
    <source>
        <dbReference type="EMBL" id="ORE00147.1"/>
    </source>
</evidence>
<organism evidence="5 6">
    <name type="scientific">Hepatospora eriocheir</name>
    <dbReference type="NCBI Taxonomy" id="1081669"/>
    <lineage>
        <taxon>Eukaryota</taxon>
        <taxon>Fungi</taxon>
        <taxon>Fungi incertae sedis</taxon>
        <taxon>Microsporidia</taxon>
        <taxon>Hepatosporidae</taxon>
        <taxon>Hepatospora</taxon>
    </lineage>
</organism>
<dbReference type="VEuPathDB" id="MicrosporidiaDB:HERIO_1988"/>
<dbReference type="NCBIfam" id="TIGR00309">
    <property type="entry name" value="V_ATPase_subD"/>
    <property type="match status" value="1"/>
</dbReference>
<dbReference type="Pfam" id="PF01813">
    <property type="entry name" value="ATP-synt_D"/>
    <property type="match status" value="1"/>
</dbReference>
<evidence type="ECO:0000313" key="6">
    <source>
        <dbReference type="Proteomes" id="UP000192501"/>
    </source>
</evidence>
<proteinExistence type="inferred from homology"/>
<keyword evidence="2" id="KW-0813">Transport</keyword>
<feature type="coiled-coil region" evidence="4">
    <location>
        <begin position="144"/>
        <end position="193"/>
    </location>
</feature>
<evidence type="ECO:0000256" key="2">
    <source>
        <dbReference type="ARBA" id="ARBA00022448"/>
    </source>
</evidence>
<dbReference type="AlphaFoldDB" id="A0A1X0QK39"/>
<reference evidence="5 6" key="1">
    <citation type="journal article" date="2017" name="Environ. Microbiol.">
        <title>Decay of the glycolytic pathway and adaptation to intranuclear parasitism within Enterocytozoonidae microsporidia.</title>
        <authorList>
            <person name="Wiredu Boakye D."/>
            <person name="Jaroenlak P."/>
            <person name="Prachumwat A."/>
            <person name="Williams T.A."/>
            <person name="Bateman K.S."/>
            <person name="Itsathitphaisarn O."/>
            <person name="Sritunyalucksana K."/>
            <person name="Paszkiewicz K.H."/>
            <person name="Moore K.A."/>
            <person name="Stentiford G.D."/>
            <person name="Williams B.A."/>
        </authorList>
    </citation>
    <scope>NUCLEOTIDE SEQUENCE [LARGE SCALE GENOMIC DNA]</scope>
    <source>
        <strain evidence="6">canceri</strain>
    </source>
</reference>
<dbReference type="PANTHER" id="PTHR11671">
    <property type="entry name" value="V-TYPE ATP SYNTHASE SUBUNIT D"/>
    <property type="match status" value="1"/>
</dbReference>
<evidence type="ECO:0000256" key="4">
    <source>
        <dbReference type="SAM" id="Coils"/>
    </source>
</evidence>
<dbReference type="Proteomes" id="UP000192501">
    <property type="component" value="Unassembled WGS sequence"/>
</dbReference>
<comment type="similarity">
    <text evidence="1">Belongs to the V-ATPase D subunit family.</text>
</comment>
<evidence type="ECO:0000256" key="3">
    <source>
        <dbReference type="ARBA" id="ARBA00023065"/>
    </source>
</evidence>
<keyword evidence="4" id="KW-0175">Coiled coil</keyword>
<gene>
    <name evidence="5" type="primary">VATD1</name>
    <name evidence="5" type="ORF">A0H76_2128</name>
</gene>
<accession>A0A1X0QK39</accession>
<dbReference type="GO" id="GO:0046961">
    <property type="term" value="F:proton-transporting ATPase activity, rotational mechanism"/>
    <property type="evidence" value="ECO:0007669"/>
    <property type="project" value="InterPro"/>
</dbReference>
<name>A0A1X0QK39_9MICR</name>
<dbReference type="VEuPathDB" id="MicrosporidiaDB:A0H76_2128"/>
<dbReference type="Gene3D" id="1.10.287.3240">
    <property type="match status" value="1"/>
</dbReference>
<dbReference type="EMBL" id="LTAI01000058">
    <property type="protein sequence ID" value="ORE00147.1"/>
    <property type="molecule type" value="Genomic_DNA"/>
</dbReference>
<keyword evidence="3" id="KW-0406">Ion transport</keyword>
<protein>
    <submittedName>
        <fullName evidence="5">VATD1</fullName>
    </submittedName>
</protein>
<sequence>MTDKARFPIFATRQNLRVTNGRLKTVDKGHSLLKSKRDMLQIHFRKIEEKYNSLNDNLKFLFNKAYLSLNKAEFLGANVDYLVKEAEKTPVNLECEVLMVSGIQISNFTLNSNNEVSEMHGLGSFQLNQTSKLFRDLVKKLIEINSVNNSYNILKQTLDNTNRRVNSLEFSFIPKLKNTLSFINEELDEQEREDFFRLRKIQGLISKK</sequence>
<comment type="caution">
    <text evidence="5">The sequence shown here is derived from an EMBL/GenBank/DDBJ whole genome shotgun (WGS) entry which is preliminary data.</text>
</comment>
<dbReference type="InterPro" id="IPR002699">
    <property type="entry name" value="V_ATPase_D"/>
</dbReference>
<evidence type="ECO:0000256" key="1">
    <source>
        <dbReference type="ARBA" id="ARBA00005850"/>
    </source>
</evidence>